<comment type="caution">
    <text evidence="4">The sequence shown here is derived from an EMBL/GenBank/DDBJ whole genome shotgun (WGS) entry which is preliminary data.</text>
</comment>
<reference evidence="4" key="1">
    <citation type="submission" date="2021-02" db="EMBL/GenBank/DDBJ databases">
        <authorList>
            <person name="Dougan E. K."/>
            <person name="Rhodes N."/>
            <person name="Thang M."/>
            <person name="Chan C."/>
        </authorList>
    </citation>
    <scope>NUCLEOTIDE SEQUENCE</scope>
</reference>
<evidence type="ECO:0000259" key="2">
    <source>
        <dbReference type="Pfam" id="PF13020"/>
    </source>
</evidence>
<feature type="region of interest" description="Disordered" evidence="1">
    <location>
        <begin position="2110"/>
        <end position="2271"/>
    </location>
</feature>
<feature type="compositionally biased region" description="Polar residues" evidence="1">
    <location>
        <begin position="524"/>
        <end position="538"/>
    </location>
</feature>
<accession>A0A812J893</accession>
<feature type="compositionally biased region" description="Basic and acidic residues" evidence="1">
    <location>
        <begin position="2235"/>
        <end position="2267"/>
    </location>
</feature>
<feature type="region of interest" description="Disordered" evidence="1">
    <location>
        <begin position="117"/>
        <end position="155"/>
    </location>
</feature>
<dbReference type="Pfam" id="PF13020">
    <property type="entry name" value="NOV_C"/>
    <property type="match status" value="1"/>
</dbReference>
<evidence type="ECO:0000313" key="4">
    <source>
        <dbReference type="EMBL" id="CAE7196291.1"/>
    </source>
</evidence>
<dbReference type="NCBIfam" id="NF047352">
    <property type="entry name" value="P_loop_sacsin"/>
    <property type="match status" value="1"/>
</dbReference>
<dbReference type="Gene3D" id="3.30.565.10">
    <property type="entry name" value="Histidine kinase-like ATPase, C-terminal domain"/>
    <property type="match status" value="1"/>
</dbReference>
<dbReference type="PANTHER" id="PTHR32387:SF0">
    <property type="entry name" value="PROTEIN NO VEIN"/>
    <property type="match status" value="1"/>
</dbReference>
<name>A0A812J893_9DINO</name>
<dbReference type="PANTHER" id="PTHR32387">
    <property type="entry name" value="WU:FJ29H11"/>
    <property type="match status" value="1"/>
</dbReference>
<feature type="region of interest" description="Disordered" evidence="1">
    <location>
        <begin position="524"/>
        <end position="583"/>
    </location>
</feature>
<sequence length="2475" mass="272353">MGIAVQDGSFLGQLIPAMTNSGANLAAKARTGGRETVARAFAEWIALSLHRQHEDFLVELAMLSSREKQQKFVDGLASERPDWPAANEWSAASSRNSPSHYVRWLFSELLQLAPKNGGEADEAKDVELPGDGTRAEGDNRVTEAEEPALENSKQFSSSRILDRMRTFLGSSLELGELLKALGKFEDRLCKEEGKNTWRDLKLGSSFGSWISQHNLEIADAAGLASRSRLKVETAAEDMWRRAAAECDDAERNLRLLLHHFGAVLADGEIQGIVDSIDCTQVENNPAERSTKVVFPMSSSHASSGPATQAATSEERDELLEEATEAVLSCPVLFDVAESLPEWEMRFGALAMDISCFLRSPEFEARASKRGAVGSILEVRHNAFVRLPLAKDCSTERLATALEATDGRAVSAIVLARLLREGRAAPSSLLKDQISKAFTGAFKEGESERFLLTAVAALPRGALDVTKEAIEIIASGYMRLERPPAALLNMAFNPAYEGVPWLRSALKQLGLQYGVKEWIDLSRPQPSKASLDANTQHKQAASEEAERQEALEKAESQTSTTKEQPAVNREAVREAAAAEDDAENEEVCRRIAAMKKVDYDDVDLEKRSWIKEPEDPGVRSLQRTVQGAVKRLSEDLYSGEAHFLLELLQNCDDCTYPEGEIPTLRLTYESRRGNFDSITSFRAGDAVEAYLVLEHNESGFQEKNVTAICDIDKSTKQLADKKFIGAKGIGFKSVFLVTSTPVLHSRGFHFHFDADALQGLGSLLPFPLPPPSNPPRGTRLVLPLSSTQGPLTKRGLQAPDIGQRALKDVQPTLLLFLRKLAQVEVMDEARGLKQVITKEILPSEGQAKEIKLKVDITSPEASPESEEQRWLVQTRGVQVDSLVTELKLAFRLDSAAGSSEKVYAWLPLQSYGLRFIVQADWKVPSSREAITDNVFNQRIREQVPAAFVEAAETFRNLASAAALEHDIVLQSCEDWEDEGDAGVPGSQMTAALDASAETLLPFYAAIPRSGDTVNFFQGTDVSILNALREVPLILVRKPCPGHSIEPGNGDAEEDGQEVQETQEPHFRLAFSTASHAVREQLPEGVPANLSEHLSTLEPLLAEAGHYLEVGKLPARVADALGVTALDADVALDCLKAFARRWSQREETFALQVSDIETLHLLLLILEAKEELYQEIKQWAVVPSEAGLVALAEQEAQGRKVYDIPDEMAGLEAVLGEGQRLDPRLSRIAQPKVKQLFKKLGIERVDGWVFFENVLLPVLSGGEAPDADKLVAVTARFKHLLAICEDSDLKDKMVACVSETGWWVLASTHTGEMQTAKVGGQSGKGLHLTPLSKSLASRLADEAHDLEWLTPSDAYCAEETSADSDSSQQWEDFWTLLGAVPAFHIKRGDDITSKELERLLQIAGSDANLAKEVVELLAPHGDFYADSLWISGSQEADAAQKQPSSVGRMLCMRAWLPTHRGLSVPMHMAWLCPDAPKPSEQRFTFDPCVSTLAEEWPGLGIEKDPSAQTIISILRDLRSRKGDLKIATGEMKTIYSKLQAKPARNTETCLAACVDQEDLEMFISEEKWVYIPNHPKPHGTFKEWYDRDARQPHRGDFYSLSQLVFSDRAECLDGFSSNARDDAIDLMRGCLGKRVVANYYFGQQTLWPASWKRSVRSEFLDFLASRGVQARLEVDDYITVLKAVDEQLSVITAKKGTPKIKETHIPGFVRQILRTVSLVVDTEIKDAQHRQEEEEDGGAATDMEMSSALATFYAGALDLCFLKAADESWQPMRQFAYIIDQNKLSQLSGWLPDARRFVAIVPIVPGQRDASHKNRHSIMQLLKRCGIRPWDQKEETLRRCAVVIPEAVHKEKRQALAKEILSQALHKIADKAQDMPVKESGPDIGDVFRRMKDVAERLRVEPASRISFYQVIALDVHEVEASGKEIASTEDMSMQFVEFKSSKSAAVPIVRIKELERIHREFTGESAESGDEEKQLVFAFEGGVVEAIQNGSRELARALVTFAMQGLPEKQQEPKGKQGLSEQAAAIVNLLRMAIGTVAQGQSEPSESLPDLPERPPEPISMGGDDPNASEMRSPTTVATEAESKLEEDSESREQLLEKLFEEMKDMDDSDWWGALAQASDAEDVQQEGSGVEPDFSVSDLLRNAGEALDFRRRRRSKATSREPGRKSGSSSVPAVQAEAAGRDQELAELLPPMVPYNVAESSVPYDAQPGGPRPEGRGQGSRQAMVDAADASGQPARKDGGRAPARGEQDEDQRDLRPRRILQREKRQLSHPRGYPLERIALDLDTPPMETGSFQDLDVRLGDLQDALGKASAPSASSMQRSPVGQIGEQLAALSLEQQGFQVCWINEASELGLPCDLILSQGGTMPTICGGSGSVEAELVKGLLDAALRGEGDPNIVFAEVKSTTSGDREFFEISRAEVEALSTLGPRYWIVRVFGVPRLDAASEPGVAKATKVRLWKDPNRALGRGEMKLLLLT</sequence>
<evidence type="ECO:0000313" key="5">
    <source>
        <dbReference type="Proteomes" id="UP000604046"/>
    </source>
</evidence>
<feature type="region of interest" description="Disordered" evidence="1">
    <location>
        <begin position="2037"/>
        <end position="2092"/>
    </location>
</feature>
<proteinExistence type="predicted"/>
<feature type="compositionally biased region" description="Basic and acidic residues" evidence="1">
    <location>
        <begin position="121"/>
        <end position="143"/>
    </location>
</feature>
<dbReference type="SUPFAM" id="SSF55874">
    <property type="entry name" value="ATPase domain of HSP90 chaperone/DNA topoisomerase II/histidine kinase"/>
    <property type="match status" value="1"/>
</dbReference>
<feature type="compositionally biased region" description="Basic and acidic residues" evidence="1">
    <location>
        <begin position="2080"/>
        <end position="2092"/>
    </location>
</feature>
<evidence type="ECO:0000256" key="1">
    <source>
        <dbReference type="SAM" id="MobiDB-lite"/>
    </source>
</evidence>
<gene>
    <name evidence="4" type="primary">NOV</name>
    <name evidence="4" type="ORF">SNAT2548_LOCUS5459</name>
</gene>
<feature type="compositionally biased region" description="Polar residues" evidence="1">
    <location>
        <begin position="296"/>
        <end position="309"/>
    </location>
</feature>
<feature type="domain" description="Protein NO VEIN C-terminal" evidence="2">
    <location>
        <begin position="2395"/>
        <end position="2437"/>
    </location>
</feature>
<dbReference type="InterPro" id="IPR058210">
    <property type="entry name" value="SACS/Nov_dom"/>
</dbReference>
<dbReference type="EMBL" id="CAJNDS010000348">
    <property type="protein sequence ID" value="CAE7196291.1"/>
    <property type="molecule type" value="Genomic_DNA"/>
</dbReference>
<dbReference type="InterPro" id="IPR052957">
    <property type="entry name" value="Auxin_embryo_med"/>
</dbReference>
<dbReference type="Proteomes" id="UP000604046">
    <property type="component" value="Unassembled WGS sequence"/>
</dbReference>
<dbReference type="OrthoDB" id="1262810at2759"/>
<dbReference type="Pfam" id="PF25794">
    <property type="entry name" value="SACS"/>
    <property type="match status" value="1"/>
</dbReference>
<protein>
    <submittedName>
        <fullName evidence="4">NOV protein</fullName>
    </submittedName>
</protein>
<organism evidence="4 5">
    <name type="scientific">Symbiodinium natans</name>
    <dbReference type="NCBI Taxonomy" id="878477"/>
    <lineage>
        <taxon>Eukaryota</taxon>
        <taxon>Sar</taxon>
        <taxon>Alveolata</taxon>
        <taxon>Dinophyceae</taxon>
        <taxon>Suessiales</taxon>
        <taxon>Symbiodiniaceae</taxon>
        <taxon>Symbiodinium</taxon>
    </lineage>
</organism>
<dbReference type="InterPro" id="IPR024975">
    <property type="entry name" value="NOV_C"/>
</dbReference>
<feature type="region of interest" description="Disordered" evidence="1">
    <location>
        <begin position="295"/>
        <end position="316"/>
    </location>
</feature>
<feature type="compositionally biased region" description="Basic and acidic residues" evidence="1">
    <location>
        <begin position="539"/>
        <end position="554"/>
    </location>
</feature>
<dbReference type="InterPro" id="IPR036890">
    <property type="entry name" value="HATPase_C_sf"/>
</dbReference>
<feature type="domain" description="Sacsin/Nov" evidence="3">
    <location>
        <begin position="636"/>
        <end position="745"/>
    </location>
</feature>
<evidence type="ECO:0000259" key="3">
    <source>
        <dbReference type="Pfam" id="PF25794"/>
    </source>
</evidence>
<keyword evidence="5" id="KW-1185">Reference proteome</keyword>